<dbReference type="OrthoDB" id="425753at2"/>
<sequence>MTTDTKQRKDRLEPTVTSKTPRRYSDDLYGWVEDQIALLRANEVGSIDASHVTQELAELGRSEFQRLVSAIRLVLHHLLKWDYQPERRSRSWAITIRQQRRHIAYEIKDSPSLKSKIKEATVRAYLDAVDDVHRETGLAESVFPETCPYDWDAITLRPVSWDDVDHSNR</sequence>
<protein>
    <submittedName>
        <fullName evidence="2">Uncharacterized protein DUF29</fullName>
    </submittedName>
</protein>
<dbReference type="InterPro" id="IPR002636">
    <property type="entry name" value="DUF29"/>
</dbReference>
<gene>
    <name evidence="1" type="ORF">BJ125_11543</name>
    <name evidence="2" type="ORF">SAMN05892882_11543</name>
</gene>
<dbReference type="RefSeq" id="WP_114358943.1">
    <property type="nucleotide sequence ID" value="NZ_QRDT01000015.1"/>
</dbReference>
<dbReference type="EMBL" id="QRDT01000015">
    <property type="protein sequence ID" value="RED31282.1"/>
    <property type="molecule type" value="Genomic_DNA"/>
</dbReference>
<accession>A0A336JQB4</accession>
<evidence type="ECO:0000313" key="2">
    <source>
        <dbReference type="EMBL" id="SSW91935.1"/>
    </source>
</evidence>
<keyword evidence="4" id="KW-1185">Reference proteome</keyword>
<evidence type="ECO:0000313" key="1">
    <source>
        <dbReference type="EMBL" id="RED31282.1"/>
    </source>
</evidence>
<dbReference type="Proteomes" id="UP000252631">
    <property type="component" value="Unassembled WGS sequence"/>
</dbReference>
<dbReference type="PANTHER" id="PTHR34235">
    <property type="entry name" value="SLR1203 PROTEIN-RELATED"/>
    <property type="match status" value="1"/>
</dbReference>
<dbReference type="Proteomes" id="UP000256343">
    <property type="component" value="Unassembled WGS sequence"/>
</dbReference>
<reference evidence="1 4" key="2">
    <citation type="submission" date="2018-07" db="EMBL/GenBank/DDBJ databases">
        <title>Genomic Encyclopedia of Archaeal and Bacterial Type Strains, Phase II (KMG-II): from individual species to whole genera.</title>
        <authorList>
            <person name="Goeker M."/>
        </authorList>
    </citation>
    <scope>NUCLEOTIDE SEQUENCE [LARGE SCALE GENOMIC DNA]</scope>
    <source>
        <strain evidence="1 4">JA575</strain>
    </source>
</reference>
<evidence type="ECO:0000313" key="3">
    <source>
        <dbReference type="Proteomes" id="UP000252631"/>
    </source>
</evidence>
<dbReference type="Pfam" id="PF01724">
    <property type="entry name" value="DUF29"/>
    <property type="match status" value="1"/>
</dbReference>
<dbReference type="EMBL" id="UFQQ01000015">
    <property type="protein sequence ID" value="SSW91935.1"/>
    <property type="molecule type" value="Genomic_DNA"/>
</dbReference>
<reference evidence="2 3" key="1">
    <citation type="submission" date="2017-08" db="EMBL/GenBank/DDBJ databases">
        <authorList>
            <person name="de Groot N.N."/>
        </authorList>
    </citation>
    <scope>NUCLEOTIDE SEQUENCE [LARGE SCALE GENOMIC DNA]</scope>
    <source>
        <strain evidence="2 3">JA575</strain>
    </source>
</reference>
<proteinExistence type="predicted"/>
<organism evidence="2 3">
    <name type="scientific">Rhodopseudomonas pentothenatexigens</name>
    <dbReference type="NCBI Taxonomy" id="999699"/>
    <lineage>
        <taxon>Bacteria</taxon>
        <taxon>Pseudomonadati</taxon>
        <taxon>Pseudomonadota</taxon>
        <taxon>Alphaproteobacteria</taxon>
        <taxon>Hyphomicrobiales</taxon>
        <taxon>Nitrobacteraceae</taxon>
        <taxon>Rhodopseudomonas</taxon>
    </lineage>
</organism>
<dbReference type="AlphaFoldDB" id="A0A336JQB4"/>
<name>A0A336JQB4_9BRAD</name>
<dbReference type="PANTHER" id="PTHR34235:SF1">
    <property type="entry name" value="SLR0416 PROTEIN"/>
    <property type="match status" value="1"/>
</dbReference>
<dbReference type="Gene3D" id="1.20.1220.20">
    <property type="entry name" value="Uncharcterised protein PF01724"/>
    <property type="match status" value="1"/>
</dbReference>
<evidence type="ECO:0000313" key="4">
    <source>
        <dbReference type="Proteomes" id="UP000256343"/>
    </source>
</evidence>